<comment type="subcellular location">
    <subcellularLocation>
        <location evidence="1">Cytoplasm</location>
    </subcellularLocation>
</comment>
<gene>
    <name evidence="1" type="primary">ubiJ</name>
    <name evidence="3" type="ORF">CWI78_10905</name>
</gene>
<dbReference type="SUPFAM" id="SSF55718">
    <property type="entry name" value="SCP-like"/>
    <property type="match status" value="1"/>
</dbReference>
<reference evidence="4" key="1">
    <citation type="journal article" date="2018" name="Front. Microbiol.">
        <title>Genome-Based Analysis Reveals the Taxonomy and Diversity of the Family Idiomarinaceae.</title>
        <authorList>
            <person name="Liu Y."/>
            <person name="Lai Q."/>
            <person name="Shao Z."/>
        </authorList>
    </citation>
    <scope>NUCLEOTIDE SEQUENCE [LARGE SCALE GENOMIC DNA]</scope>
    <source>
        <strain evidence="4">R22</strain>
    </source>
</reference>
<dbReference type="InterPro" id="IPR036527">
    <property type="entry name" value="SCP2_sterol-bd_dom_sf"/>
</dbReference>
<dbReference type="InterPro" id="IPR038989">
    <property type="entry name" value="UbiJ"/>
</dbReference>
<evidence type="ECO:0000313" key="4">
    <source>
        <dbReference type="Proteomes" id="UP000288058"/>
    </source>
</evidence>
<accession>A0A432YUN0</accession>
<keyword evidence="4" id="KW-1185">Reference proteome</keyword>
<dbReference type="HAMAP" id="MF_02215">
    <property type="entry name" value="UbiJ"/>
    <property type="match status" value="1"/>
</dbReference>
<comment type="pathway">
    <text evidence="1">Cofactor biosynthesis; ubiquinone biosynthesis.</text>
</comment>
<evidence type="ECO:0000313" key="3">
    <source>
        <dbReference type="EMBL" id="RUO67011.1"/>
    </source>
</evidence>
<protein>
    <recommendedName>
        <fullName evidence="1">Ubiquinone biosynthesis accessory factor UbiJ</fullName>
    </recommendedName>
</protein>
<evidence type="ECO:0000259" key="2">
    <source>
        <dbReference type="Pfam" id="PF02036"/>
    </source>
</evidence>
<dbReference type="Proteomes" id="UP000288058">
    <property type="component" value="Unassembled WGS sequence"/>
</dbReference>
<dbReference type="UniPathway" id="UPA00232"/>
<sequence length="201" mass="23342">MTLLPLIPILLVEKLANNLLHRDPESAERLRRLDGKRLRFHLKELPFEVTVSVDTHGVQLSTSDDSEVDCRIATEMGVLPELQDTANLTRLIKADLLDIDGDPMLAQQVVSLFKSLNVDWEAELAKTIGDAPAYWLGKLWRRSREQVKTRWQQQQRWVHGVLTEEKKLLPVRAEFDQFKTDLQQLRAQIERLERQCREKKG</sequence>
<feature type="domain" description="SCP2" evidence="2">
    <location>
        <begin position="17"/>
        <end position="114"/>
    </location>
</feature>
<proteinExistence type="inferred from homology"/>
<dbReference type="OrthoDB" id="5801225at2"/>
<dbReference type="Pfam" id="PF02036">
    <property type="entry name" value="SCP2"/>
    <property type="match status" value="1"/>
</dbReference>
<keyword evidence="1" id="KW-0963">Cytoplasm</keyword>
<evidence type="ECO:0000256" key="1">
    <source>
        <dbReference type="HAMAP-Rule" id="MF_02215"/>
    </source>
</evidence>
<organism evidence="3 4">
    <name type="scientific">Idiomarina ramblicola</name>
    <dbReference type="NCBI Taxonomy" id="263724"/>
    <lineage>
        <taxon>Bacteria</taxon>
        <taxon>Pseudomonadati</taxon>
        <taxon>Pseudomonadota</taxon>
        <taxon>Gammaproteobacteria</taxon>
        <taxon>Alteromonadales</taxon>
        <taxon>Idiomarinaceae</taxon>
        <taxon>Idiomarina</taxon>
    </lineage>
</organism>
<comment type="similarity">
    <text evidence="1">Belongs to the UbiJ family.</text>
</comment>
<dbReference type="GO" id="GO:0005737">
    <property type="term" value="C:cytoplasm"/>
    <property type="evidence" value="ECO:0007669"/>
    <property type="project" value="UniProtKB-SubCell"/>
</dbReference>
<dbReference type="GO" id="GO:0006744">
    <property type="term" value="P:ubiquinone biosynthetic process"/>
    <property type="evidence" value="ECO:0007669"/>
    <property type="project" value="UniProtKB-UniRule"/>
</dbReference>
<dbReference type="PANTHER" id="PTHR38693">
    <property type="entry name" value="UBIQUINONE BIOSYNTHESIS PROTEIN UBIJ"/>
    <property type="match status" value="1"/>
</dbReference>
<dbReference type="InterPro" id="IPR003033">
    <property type="entry name" value="SCP2_sterol-bd_dom"/>
</dbReference>
<comment type="caution">
    <text evidence="3">The sequence shown here is derived from an EMBL/GenBank/DDBJ whole genome shotgun (WGS) entry which is preliminary data.</text>
</comment>
<dbReference type="AlphaFoldDB" id="A0A432YUN0"/>
<dbReference type="PANTHER" id="PTHR38693:SF1">
    <property type="entry name" value="UBIQUINONE BIOSYNTHESIS ACCESSORY FACTOR UBIJ"/>
    <property type="match status" value="1"/>
</dbReference>
<keyword evidence="1" id="KW-0831">Ubiquinone biosynthesis</keyword>
<dbReference type="EMBL" id="PIQC01000008">
    <property type="protein sequence ID" value="RUO67011.1"/>
    <property type="molecule type" value="Genomic_DNA"/>
</dbReference>
<dbReference type="RefSeq" id="WP_126782840.1">
    <property type="nucleotide sequence ID" value="NZ_PIQC01000008.1"/>
</dbReference>
<name>A0A432YUN0_9GAMM</name>
<comment type="function">
    <text evidence="1">Required for ubiquinone (coenzyme Q) biosynthesis. Binds hydrophobic ubiquinone biosynthetic intermediates via its SCP2 domain and is essential for the stability of the Ubi complex. May constitute a docking platform where Ubi enzymes assemble and access their SCP2-bound polyprenyl substrates.</text>
</comment>